<dbReference type="RefSeq" id="WP_349186228.1">
    <property type="nucleotide sequence ID" value="NZ_JBBMEN010000006.1"/>
</dbReference>
<sequence>MLSASSNTAVPVAPYGRFQQIPFWRLRALFRERGLYDEDVAALTGITVPTLGRRMRGHIPWQADEIAAVCRVVGIPRASVGEFFFPDLPDTNENTPAD</sequence>
<accession>A0ABV1C4E8</accession>
<organism evidence="1 2">
    <name type="scientific">Faecalibacterium intestinale</name>
    <dbReference type="NCBI Taxonomy" id="3133155"/>
    <lineage>
        <taxon>Bacteria</taxon>
        <taxon>Bacillati</taxon>
        <taxon>Bacillota</taxon>
        <taxon>Clostridia</taxon>
        <taxon>Eubacteriales</taxon>
        <taxon>Oscillospiraceae</taxon>
        <taxon>Faecalibacterium</taxon>
    </lineage>
</organism>
<dbReference type="InterPro" id="IPR001387">
    <property type="entry name" value="Cro/C1-type_HTH"/>
</dbReference>
<keyword evidence="2" id="KW-1185">Reference proteome</keyword>
<evidence type="ECO:0000313" key="2">
    <source>
        <dbReference type="Proteomes" id="UP001465119"/>
    </source>
</evidence>
<comment type="caution">
    <text evidence="1">The sequence shown here is derived from an EMBL/GenBank/DDBJ whole genome shotgun (WGS) entry which is preliminary data.</text>
</comment>
<dbReference type="SUPFAM" id="SSF47413">
    <property type="entry name" value="lambda repressor-like DNA-binding domains"/>
    <property type="match status" value="1"/>
</dbReference>
<gene>
    <name evidence="1" type="ORF">WMO20_06915</name>
</gene>
<reference evidence="1 2" key="1">
    <citation type="submission" date="2024-03" db="EMBL/GenBank/DDBJ databases">
        <title>Human intestinal bacterial collection.</title>
        <authorList>
            <person name="Pauvert C."/>
            <person name="Hitch T.C.A."/>
            <person name="Clavel T."/>
        </authorList>
    </citation>
    <scope>NUCLEOTIDE SEQUENCE [LARGE SCALE GENOMIC DNA]</scope>
    <source>
        <strain evidence="1 2">CLA-AA-H281</strain>
    </source>
</reference>
<proteinExistence type="predicted"/>
<dbReference type="EMBL" id="JBBMEN010000006">
    <property type="protein sequence ID" value="MEQ2385658.1"/>
    <property type="molecule type" value="Genomic_DNA"/>
</dbReference>
<dbReference type="Proteomes" id="UP001465119">
    <property type="component" value="Unassembled WGS sequence"/>
</dbReference>
<name>A0ABV1C4E8_9FIRM</name>
<dbReference type="CDD" id="cd00093">
    <property type="entry name" value="HTH_XRE"/>
    <property type="match status" value="1"/>
</dbReference>
<protein>
    <submittedName>
        <fullName evidence="1">Helix-turn-helix transcriptional regulator</fullName>
    </submittedName>
</protein>
<dbReference type="InterPro" id="IPR010982">
    <property type="entry name" value="Lambda_DNA-bd_dom_sf"/>
</dbReference>
<evidence type="ECO:0000313" key="1">
    <source>
        <dbReference type="EMBL" id="MEQ2385658.1"/>
    </source>
</evidence>